<dbReference type="Proteomes" id="UP000468581">
    <property type="component" value="Unassembled WGS sequence"/>
</dbReference>
<dbReference type="RefSeq" id="WP_163606505.1">
    <property type="nucleotide sequence ID" value="NZ_JAABOO010000002.1"/>
</dbReference>
<proteinExistence type="predicted"/>
<dbReference type="EMBL" id="JAABOO010000002">
    <property type="protein sequence ID" value="NER13466.1"/>
    <property type="molecule type" value="Genomic_DNA"/>
</dbReference>
<gene>
    <name evidence="1" type="ORF">GWK08_08465</name>
</gene>
<reference evidence="1 2" key="1">
    <citation type="submission" date="2020-01" db="EMBL/GenBank/DDBJ databases">
        <title>Leptobacterium flavescens.</title>
        <authorList>
            <person name="Wang G."/>
        </authorList>
    </citation>
    <scope>NUCLEOTIDE SEQUENCE [LARGE SCALE GENOMIC DNA]</scope>
    <source>
        <strain evidence="1 2">KCTC 22160</strain>
    </source>
</reference>
<comment type="caution">
    <text evidence="1">The sequence shown here is derived from an EMBL/GenBank/DDBJ whole genome shotgun (WGS) entry which is preliminary data.</text>
</comment>
<keyword evidence="2" id="KW-1185">Reference proteome</keyword>
<organism evidence="1 2">
    <name type="scientific">Leptobacterium flavescens</name>
    <dbReference type="NCBI Taxonomy" id="472055"/>
    <lineage>
        <taxon>Bacteria</taxon>
        <taxon>Pseudomonadati</taxon>
        <taxon>Bacteroidota</taxon>
        <taxon>Flavobacteriia</taxon>
        <taxon>Flavobacteriales</taxon>
        <taxon>Flavobacteriaceae</taxon>
        <taxon>Leptobacterium</taxon>
    </lineage>
</organism>
<accession>A0A6P0USW8</accession>
<protein>
    <submittedName>
        <fullName evidence="1">Phosphoribosylpyrophosphate synthetase</fullName>
    </submittedName>
</protein>
<evidence type="ECO:0000313" key="2">
    <source>
        <dbReference type="Proteomes" id="UP000468581"/>
    </source>
</evidence>
<dbReference type="AlphaFoldDB" id="A0A6P0USW8"/>
<name>A0A6P0USW8_9FLAO</name>
<evidence type="ECO:0000313" key="1">
    <source>
        <dbReference type="EMBL" id="NER13466.1"/>
    </source>
</evidence>
<sequence>METDNFDTLSVAVDSLTRKGYTDSFKAEEHCIVALYSKKEYQPEDLKIVHSFRFEGMTNPADETELFAIAAKDGLKGTLVMSYSAEHSQNVELIKKIREI</sequence>